<dbReference type="NCBIfam" id="TIGR01297">
    <property type="entry name" value="CDF"/>
    <property type="match status" value="1"/>
</dbReference>
<feature type="domain" description="Cation efflux protein transmembrane" evidence="8">
    <location>
        <begin position="22"/>
        <end position="226"/>
    </location>
</feature>
<evidence type="ECO:0000259" key="9">
    <source>
        <dbReference type="Pfam" id="PF16916"/>
    </source>
</evidence>
<keyword evidence="5 7" id="KW-1133">Transmembrane helix</keyword>
<comment type="caution">
    <text evidence="10">The sequence shown here is derived from an EMBL/GenBank/DDBJ whole genome shotgun (WGS) entry which is preliminary data.</text>
</comment>
<evidence type="ECO:0000259" key="8">
    <source>
        <dbReference type="Pfam" id="PF01545"/>
    </source>
</evidence>
<feature type="transmembrane region" description="Helical" evidence="7">
    <location>
        <begin position="202"/>
        <end position="220"/>
    </location>
</feature>
<dbReference type="SUPFAM" id="SSF161111">
    <property type="entry name" value="Cation efflux protein transmembrane domain-like"/>
    <property type="match status" value="1"/>
</dbReference>
<keyword evidence="4 7" id="KW-0812">Transmembrane</keyword>
<comment type="similarity">
    <text evidence="2">Belongs to the cation diffusion facilitator (CDF) transporter (TC 2.A.4) family.</text>
</comment>
<feature type="transmembrane region" description="Helical" evidence="7">
    <location>
        <begin position="85"/>
        <end position="105"/>
    </location>
</feature>
<dbReference type="InterPro" id="IPR027470">
    <property type="entry name" value="Cation_efflux_CTD"/>
</dbReference>
<dbReference type="GO" id="GO:0016020">
    <property type="term" value="C:membrane"/>
    <property type="evidence" value="ECO:0007669"/>
    <property type="project" value="UniProtKB-SubCell"/>
</dbReference>
<evidence type="ECO:0000256" key="2">
    <source>
        <dbReference type="ARBA" id="ARBA00008114"/>
    </source>
</evidence>
<dbReference type="GO" id="GO:0006829">
    <property type="term" value="P:zinc ion transport"/>
    <property type="evidence" value="ECO:0007669"/>
    <property type="project" value="InterPro"/>
</dbReference>
<organism evidence="10 11">
    <name type="scientific">Sphingomonas bacterium</name>
    <dbReference type="NCBI Taxonomy" id="1895847"/>
    <lineage>
        <taxon>Bacteria</taxon>
        <taxon>Pseudomonadati</taxon>
        <taxon>Pseudomonadota</taxon>
        <taxon>Alphaproteobacteria</taxon>
        <taxon>Sphingomonadales</taxon>
        <taxon>Sphingomonadaceae</taxon>
        <taxon>Sphingomonas</taxon>
    </lineage>
</organism>
<dbReference type="Proteomes" id="UP000262699">
    <property type="component" value="Unassembled WGS sequence"/>
</dbReference>
<accession>A0A3D0WD74</accession>
<gene>
    <name evidence="10" type="ORF">DEP91_10010</name>
</gene>
<feature type="transmembrane region" description="Helical" evidence="7">
    <location>
        <begin position="168"/>
        <end position="190"/>
    </location>
</feature>
<name>A0A3D0WD74_9SPHN</name>
<dbReference type="GO" id="GO:0008324">
    <property type="term" value="F:monoatomic cation transmembrane transporter activity"/>
    <property type="evidence" value="ECO:0007669"/>
    <property type="project" value="InterPro"/>
</dbReference>
<dbReference type="SUPFAM" id="SSF160240">
    <property type="entry name" value="Cation efflux protein cytoplasmic domain-like"/>
    <property type="match status" value="1"/>
</dbReference>
<dbReference type="InterPro" id="IPR040177">
    <property type="entry name" value="SLC30A9"/>
</dbReference>
<dbReference type="AlphaFoldDB" id="A0A3D0WD74"/>
<comment type="subcellular location">
    <subcellularLocation>
        <location evidence="1">Membrane</location>
        <topology evidence="1">Multi-pass membrane protein</topology>
    </subcellularLocation>
</comment>
<reference evidence="10 11" key="1">
    <citation type="journal article" date="2018" name="Nat. Biotechnol.">
        <title>A standardized bacterial taxonomy based on genome phylogeny substantially revises the tree of life.</title>
        <authorList>
            <person name="Parks D.H."/>
            <person name="Chuvochina M."/>
            <person name="Waite D.W."/>
            <person name="Rinke C."/>
            <person name="Skarshewski A."/>
            <person name="Chaumeil P.A."/>
            <person name="Hugenholtz P."/>
        </authorList>
    </citation>
    <scope>NUCLEOTIDE SEQUENCE [LARGE SCALE GENOMIC DNA]</scope>
    <source>
        <strain evidence="10">UBA9015</strain>
    </source>
</reference>
<dbReference type="InterPro" id="IPR002524">
    <property type="entry name" value="Cation_efflux"/>
</dbReference>
<dbReference type="PANTHER" id="PTHR13414:SF9">
    <property type="entry name" value="PROTON-COUPLED ZINC ANTIPORTER SLC30A9, MITOCHONDRIAL"/>
    <property type="match status" value="1"/>
</dbReference>
<dbReference type="Pfam" id="PF16916">
    <property type="entry name" value="ZT_dimer"/>
    <property type="match status" value="1"/>
</dbReference>
<dbReference type="PANTHER" id="PTHR13414">
    <property type="entry name" value="HUEL-CATION TRANSPORTER"/>
    <property type="match status" value="1"/>
</dbReference>
<dbReference type="Gene3D" id="1.20.1510.10">
    <property type="entry name" value="Cation efflux protein transmembrane domain"/>
    <property type="match status" value="1"/>
</dbReference>
<proteinExistence type="inferred from homology"/>
<evidence type="ECO:0000313" key="11">
    <source>
        <dbReference type="Proteomes" id="UP000262699"/>
    </source>
</evidence>
<protein>
    <submittedName>
        <fullName evidence="10">Cation transporter</fullName>
    </submittedName>
</protein>
<dbReference type="Gene3D" id="3.30.70.1350">
    <property type="entry name" value="Cation efflux protein, cytoplasmic domain"/>
    <property type="match status" value="1"/>
</dbReference>
<keyword evidence="6 7" id="KW-0472">Membrane</keyword>
<evidence type="ECO:0000256" key="1">
    <source>
        <dbReference type="ARBA" id="ARBA00004141"/>
    </source>
</evidence>
<evidence type="ECO:0000256" key="6">
    <source>
        <dbReference type="ARBA" id="ARBA00023136"/>
    </source>
</evidence>
<dbReference type="EMBL" id="DOYJ01000278">
    <property type="protein sequence ID" value="HCB76489.1"/>
    <property type="molecule type" value="Genomic_DNA"/>
</dbReference>
<evidence type="ECO:0000256" key="4">
    <source>
        <dbReference type="ARBA" id="ARBA00022692"/>
    </source>
</evidence>
<feature type="domain" description="Cation efflux protein cytoplasmic" evidence="9">
    <location>
        <begin position="232"/>
        <end position="308"/>
    </location>
</feature>
<evidence type="ECO:0000313" key="10">
    <source>
        <dbReference type="EMBL" id="HCB76489.1"/>
    </source>
</evidence>
<keyword evidence="3" id="KW-0813">Transport</keyword>
<feature type="transmembrane region" description="Helical" evidence="7">
    <location>
        <begin position="17"/>
        <end position="36"/>
    </location>
</feature>
<sequence length="323" mass="34665">MTAEKQSETKSGWRENIVLFGALAANLGIAVAKFVAAGITGSSSMLTEGVHSVVDGGNQVLLLYGQKRAKRPADAAHPFGYGRELYFWSFVVAILIFAVGAGVSIYEGYLHIVEPEPLTDPLVNYIVLGIAFALEGGSCWIALREFNEARGDAGWWEAIRESKDPPGFIVLFEDSAALIGLVVAAFGVWISHAVGDPRIDGYASIVIGLILAAVAVVLARESKGLLIGERADPAVIERVRQLLDRRREIVAVNHIRTIHTGPDTVFVAISADFDDDLTMGDAEPLIEAIEAELRAALPQLSSIYIRPERRDDAVLGSGASETA</sequence>
<dbReference type="InterPro" id="IPR058533">
    <property type="entry name" value="Cation_efflux_TM"/>
</dbReference>
<evidence type="ECO:0000256" key="5">
    <source>
        <dbReference type="ARBA" id="ARBA00022989"/>
    </source>
</evidence>
<feature type="transmembrane region" description="Helical" evidence="7">
    <location>
        <begin position="125"/>
        <end position="143"/>
    </location>
</feature>
<dbReference type="InterPro" id="IPR036837">
    <property type="entry name" value="Cation_efflux_CTD_sf"/>
</dbReference>
<dbReference type="InterPro" id="IPR027469">
    <property type="entry name" value="Cation_efflux_TMD_sf"/>
</dbReference>
<evidence type="ECO:0000256" key="7">
    <source>
        <dbReference type="SAM" id="Phobius"/>
    </source>
</evidence>
<evidence type="ECO:0000256" key="3">
    <source>
        <dbReference type="ARBA" id="ARBA00022448"/>
    </source>
</evidence>
<dbReference type="Pfam" id="PF01545">
    <property type="entry name" value="Cation_efflux"/>
    <property type="match status" value="1"/>
</dbReference>